<evidence type="ECO:0000313" key="1">
    <source>
        <dbReference type="EMBL" id="MDD7915471.1"/>
    </source>
</evidence>
<protein>
    <recommendedName>
        <fullName evidence="3">DNA-binding protein</fullName>
    </recommendedName>
</protein>
<keyword evidence="2" id="KW-1185">Reference proteome</keyword>
<evidence type="ECO:0000313" key="2">
    <source>
        <dbReference type="Proteomes" id="UP001151478"/>
    </source>
</evidence>
<proteinExistence type="predicted"/>
<name>A0ABT5SBI6_9FLAO</name>
<dbReference type="EMBL" id="JAOSLC020000003">
    <property type="protein sequence ID" value="MDD7915471.1"/>
    <property type="molecule type" value="Genomic_DNA"/>
</dbReference>
<comment type="caution">
    <text evidence="1">The sequence shown here is derived from an EMBL/GenBank/DDBJ whole genome shotgun (WGS) entry which is preliminary data.</text>
</comment>
<gene>
    <name evidence="1" type="ORF">N5A56_014060</name>
</gene>
<evidence type="ECO:0008006" key="3">
    <source>
        <dbReference type="Google" id="ProtNLM"/>
    </source>
</evidence>
<dbReference type="InterPro" id="IPR009061">
    <property type="entry name" value="DNA-bd_dom_put_sf"/>
</dbReference>
<organism evidence="1 2">
    <name type="scientific">Polaribacter ponticola</name>
    <dbReference type="NCBI Taxonomy" id="2978475"/>
    <lineage>
        <taxon>Bacteria</taxon>
        <taxon>Pseudomonadati</taxon>
        <taxon>Bacteroidota</taxon>
        <taxon>Flavobacteriia</taxon>
        <taxon>Flavobacteriales</taxon>
        <taxon>Flavobacteriaceae</taxon>
    </lineage>
</organism>
<sequence length="96" mass="11310">MPKFIKDDSKELKETIVVENTTQPEKEILSPLYFPPQEDQMRQKDVATMFGKSIQTICSWTKLNKIPYFRLGDYPIYSRKQLILFASKNHKLISNK</sequence>
<dbReference type="SUPFAM" id="SSF46955">
    <property type="entry name" value="Putative DNA-binding domain"/>
    <property type="match status" value="1"/>
</dbReference>
<reference evidence="1" key="1">
    <citation type="submission" date="2023-02" db="EMBL/GenBank/DDBJ databases">
        <title>Polaribacter ponticola sp. nov., isolated from seawater.</title>
        <authorList>
            <person name="Baek J.H."/>
            <person name="Kim J.M."/>
            <person name="Choi D.G."/>
            <person name="Jeon C.O."/>
        </authorList>
    </citation>
    <scope>NUCLEOTIDE SEQUENCE</scope>
    <source>
        <strain evidence="1">MSW5</strain>
    </source>
</reference>
<dbReference type="RefSeq" id="WP_265726019.1">
    <property type="nucleotide sequence ID" value="NZ_JAOSLC020000003.1"/>
</dbReference>
<dbReference type="Proteomes" id="UP001151478">
    <property type="component" value="Unassembled WGS sequence"/>
</dbReference>
<accession>A0ABT5SBI6</accession>